<dbReference type="AlphaFoldDB" id="A0AAV4QSE7"/>
<evidence type="ECO:0000313" key="1">
    <source>
        <dbReference type="EMBL" id="GIY12187.1"/>
    </source>
</evidence>
<dbReference type="EMBL" id="BPLR01006755">
    <property type="protein sequence ID" value="GIY12187.1"/>
    <property type="molecule type" value="Genomic_DNA"/>
</dbReference>
<protein>
    <submittedName>
        <fullName evidence="1">Uncharacterized protein</fullName>
    </submittedName>
</protein>
<sequence>MVCASLAWIFIANGLRKVKFLLDVCECQGRYRTRPAGGISKGGGRTLYEQTIQLTQLPQVLEWAGTCNDGSVVLTWTFLADSCRGGEKPHELVTVSLSSKRKRLHDSVTMESHRDG</sequence>
<dbReference type="Proteomes" id="UP001054945">
    <property type="component" value="Unassembled WGS sequence"/>
</dbReference>
<gene>
    <name evidence="1" type="ORF">CEXT_58871</name>
</gene>
<organism evidence="1 2">
    <name type="scientific">Caerostris extrusa</name>
    <name type="common">Bark spider</name>
    <name type="synonym">Caerostris bankana</name>
    <dbReference type="NCBI Taxonomy" id="172846"/>
    <lineage>
        <taxon>Eukaryota</taxon>
        <taxon>Metazoa</taxon>
        <taxon>Ecdysozoa</taxon>
        <taxon>Arthropoda</taxon>
        <taxon>Chelicerata</taxon>
        <taxon>Arachnida</taxon>
        <taxon>Araneae</taxon>
        <taxon>Araneomorphae</taxon>
        <taxon>Entelegynae</taxon>
        <taxon>Araneoidea</taxon>
        <taxon>Araneidae</taxon>
        <taxon>Caerostris</taxon>
    </lineage>
</organism>
<keyword evidence="2" id="KW-1185">Reference proteome</keyword>
<evidence type="ECO:0000313" key="2">
    <source>
        <dbReference type="Proteomes" id="UP001054945"/>
    </source>
</evidence>
<name>A0AAV4QSE7_CAEEX</name>
<reference evidence="1 2" key="1">
    <citation type="submission" date="2021-06" db="EMBL/GenBank/DDBJ databases">
        <title>Caerostris extrusa draft genome.</title>
        <authorList>
            <person name="Kono N."/>
            <person name="Arakawa K."/>
        </authorList>
    </citation>
    <scope>NUCLEOTIDE SEQUENCE [LARGE SCALE GENOMIC DNA]</scope>
</reference>
<proteinExistence type="predicted"/>
<accession>A0AAV4QSE7</accession>
<comment type="caution">
    <text evidence="1">The sequence shown here is derived from an EMBL/GenBank/DDBJ whole genome shotgun (WGS) entry which is preliminary data.</text>
</comment>